<dbReference type="AlphaFoldDB" id="A0A3G2R7I6"/>
<dbReference type="KEGG" id="bacg:D2962_13035"/>
<gene>
    <name evidence="1" type="ORF">D2962_13035</name>
</gene>
<evidence type="ECO:0000313" key="2">
    <source>
        <dbReference type="Proteomes" id="UP000280960"/>
    </source>
</evidence>
<dbReference type="Proteomes" id="UP000280960">
    <property type="component" value="Chromosome"/>
</dbReference>
<organism evidence="1 2">
    <name type="scientific">Biomaibacter acetigenes</name>
    <dbReference type="NCBI Taxonomy" id="2316383"/>
    <lineage>
        <taxon>Bacteria</taxon>
        <taxon>Bacillati</taxon>
        <taxon>Bacillota</taxon>
        <taxon>Clostridia</taxon>
        <taxon>Thermosediminibacterales</taxon>
        <taxon>Tepidanaerobacteraceae</taxon>
        <taxon>Biomaibacter</taxon>
    </lineage>
</organism>
<name>A0A3G2R7I6_9FIRM</name>
<dbReference type="EMBL" id="CP033169">
    <property type="protein sequence ID" value="AYO31396.1"/>
    <property type="molecule type" value="Genomic_DNA"/>
</dbReference>
<protein>
    <submittedName>
        <fullName evidence="1">Uncharacterized protein</fullName>
    </submittedName>
</protein>
<dbReference type="RefSeq" id="WP_122015218.1">
    <property type="nucleotide sequence ID" value="NZ_CP033169.1"/>
</dbReference>
<proteinExistence type="predicted"/>
<reference evidence="1 2" key="1">
    <citation type="submission" date="2018-10" db="EMBL/GenBank/DDBJ databases">
        <authorList>
            <person name="Zhang X."/>
        </authorList>
    </citation>
    <scope>NUCLEOTIDE SEQUENCE [LARGE SCALE GENOMIC DNA]</scope>
    <source>
        <strain evidence="1 2">SK-G1</strain>
    </source>
</reference>
<keyword evidence="2" id="KW-1185">Reference proteome</keyword>
<sequence length="86" mass="9528">MRLIIELSERDKEKLLTPVAGSGGFQSLLRNLQHGIHGNELVLTVDQIKHVIDYVKKYGSGGFQSRMEGIIEEINSLLNALGIDPI</sequence>
<accession>A0A3G2R7I6</accession>
<evidence type="ECO:0000313" key="1">
    <source>
        <dbReference type="EMBL" id="AYO31396.1"/>
    </source>
</evidence>